<protein>
    <submittedName>
        <fullName evidence="2">Uncharacterized protein</fullName>
    </submittedName>
</protein>
<evidence type="ECO:0000313" key="3">
    <source>
        <dbReference type="Proteomes" id="UP001188597"/>
    </source>
</evidence>
<sequence length="119" mass="12628">MTERAFVATAVTMKMKSKRECKEQLSGRTVTGALQRSEHASPRSGLKLNEESGVSFNDSKTASSCSSTGDEADSGASWIPNTPSKPQSKVCVIADDVEMADKLVDTVFPTPLQESNGSA</sequence>
<keyword evidence="3" id="KW-1185">Reference proteome</keyword>
<proteinExistence type="predicted"/>
<evidence type="ECO:0000313" key="2">
    <source>
        <dbReference type="EMBL" id="KAK3003247.1"/>
    </source>
</evidence>
<name>A0AA88V7B9_9ASTE</name>
<dbReference type="AlphaFoldDB" id="A0AA88V7B9"/>
<feature type="region of interest" description="Disordered" evidence="1">
    <location>
        <begin position="17"/>
        <end position="87"/>
    </location>
</feature>
<dbReference type="EMBL" id="JAVXUP010002447">
    <property type="protein sequence ID" value="KAK3003247.1"/>
    <property type="molecule type" value="Genomic_DNA"/>
</dbReference>
<comment type="caution">
    <text evidence="2">The sequence shown here is derived from an EMBL/GenBank/DDBJ whole genome shotgun (WGS) entry which is preliminary data.</text>
</comment>
<accession>A0AA88V7B9</accession>
<feature type="compositionally biased region" description="Polar residues" evidence="1">
    <location>
        <begin position="52"/>
        <end position="69"/>
    </location>
</feature>
<dbReference type="Proteomes" id="UP001188597">
    <property type="component" value="Unassembled WGS sequence"/>
</dbReference>
<reference evidence="2" key="1">
    <citation type="submission" date="2022-12" db="EMBL/GenBank/DDBJ databases">
        <title>Draft genome assemblies for two species of Escallonia (Escalloniales).</title>
        <authorList>
            <person name="Chanderbali A."/>
            <person name="Dervinis C."/>
            <person name="Anghel I."/>
            <person name="Soltis D."/>
            <person name="Soltis P."/>
            <person name="Zapata F."/>
        </authorList>
    </citation>
    <scope>NUCLEOTIDE SEQUENCE</scope>
    <source>
        <strain evidence="2">UCBG64.0493</strain>
        <tissue evidence="2">Leaf</tissue>
    </source>
</reference>
<gene>
    <name evidence="2" type="ORF">RJ639_018189</name>
</gene>
<organism evidence="2 3">
    <name type="scientific">Escallonia herrerae</name>
    <dbReference type="NCBI Taxonomy" id="1293975"/>
    <lineage>
        <taxon>Eukaryota</taxon>
        <taxon>Viridiplantae</taxon>
        <taxon>Streptophyta</taxon>
        <taxon>Embryophyta</taxon>
        <taxon>Tracheophyta</taxon>
        <taxon>Spermatophyta</taxon>
        <taxon>Magnoliopsida</taxon>
        <taxon>eudicotyledons</taxon>
        <taxon>Gunneridae</taxon>
        <taxon>Pentapetalae</taxon>
        <taxon>asterids</taxon>
        <taxon>campanulids</taxon>
        <taxon>Escalloniales</taxon>
        <taxon>Escalloniaceae</taxon>
        <taxon>Escallonia</taxon>
    </lineage>
</organism>
<evidence type="ECO:0000256" key="1">
    <source>
        <dbReference type="SAM" id="MobiDB-lite"/>
    </source>
</evidence>